<sequence>MSHREEAPGKTQDTLERLCLSAGLGTPQGVPPEELEEVSGVREVWASLLRLLPPCDPVPDQADEDGWMDGCPEVDVSGLTVKIKKIGCNAVSWAPAVVPGSLIDQPSGQKPNYVKRFVSGGCDNLVKLWKEEDGQWKEDQKLEAHSDWVRDVGWAPSIGLPTSTIASCSQDGHVFIWTCDDPAGNTWTAKLLHKFNDVVWHVSWSITGNILAVSGGDNKAEDGGARSSAAASRAPGVKPPISTFWALLGRLLAAPGGHRTGASAARRTEGKRKRCARKQKRGKWGGLLARLKANAGRPPIPSLFLSNVRSLDNKLDLLRLRLGVSREMRNCAVLCLTETWLNDNMMDPASSSTAGFSSVRTATSSRGKPAGADYAST</sequence>
<organism evidence="1 2">
    <name type="scientific">Scortum barcoo</name>
    <name type="common">barcoo grunter</name>
    <dbReference type="NCBI Taxonomy" id="214431"/>
    <lineage>
        <taxon>Eukaryota</taxon>
        <taxon>Metazoa</taxon>
        <taxon>Chordata</taxon>
        <taxon>Craniata</taxon>
        <taxon>Vertebrata</taxon>
        <taxon>Euteleostomi</taxon>
        <taxon>Actinopterygii</taxon>
        <taxon>Neopterygii</taxon>
        <taxon>Teleostei</taxon>
        <taxon>Neoteleostei</taxon>
        <taxon>Acanthomorphata</taxon>
        <taxon>Eupercaria</taxon>
        <taxon>Centrarchiformes</taxon>
        <taxon>Terapontoidei</taxon>
        <taxon>Terapontidae</taxon>
        <taxon>Scortum</taxon>
    </lineage>
</organism>
<protein>
    <submittedName>
        <fullName evidence="1">Uncharacterized protein</fullName>
    </submittedName>
</protein>
<evidence type="ECO:0000313" key="1">
    <source>
        <dbReference type="EMBL" id="KAI3369575.1"/>
    </source>
</evidence>
<name>A0ACB8WNF4_9TELE</name>
<accession>A0ACB8WNF4</accession>
<evidence type="ECO:0000313" key="2">
    <source>
        <dbReference type="Proteomes" id="UP000831701"/>
    </source>
</evidence>
<comment type="caution">
    <text evidence="1">The sequence shown here is derived from an EMBL/GenBank/DDBJ whole genome shotgun (WGS) entry which is preliminary data.</text>
</comment>
<reference evidence="1" key="1">
    <citation type="submission" date="2022-04" db="EMBL/GenBank/DDBJ databases">
        <title>Jade perch genome.</title>
        <authorList>
            <person name="Chao B."/>
        </authorList>
    </citation>
    <scope>NUCLEOTIDE SEQUENCE</scope>
    <source>
        <strain evidence="1">CB-2022</strain>
    </source>
</reference>
<dbReference type="Proteomes" id="UP000831701">
    <property type="component" value="Chromosome 7"/>
</dbReference>
<proteinExistence type="predicted"/>
<keyword evidence="2" id="KW-1185">Reference proteome</keyword>
<gene>
    <name evidence="1" type="ORF">L3Q82_024384</name>
</gene>
<dbReference type="EMBL" id="CM041537">
    <property type="protein sequence ID" value="KAI3369575.1"/>
    <property type="molecule type" value="Genomic_DNA"/>
</dbReference>